<dbReference type="InterPro" id="IPR013429">
    <property type="entry name" value="Regulatory_FmdB_Zinc_ribbon"/>
</dbReference>
<evidence type="ECO:0000313" key="1">
    <source>
        <dbReference type="EMBL" id="QJA61912.1"/>
    </source>
</evidence>
<dbReference type="NCBIfam" id="TIGR02605">
    <property type="entry name" value="CxxC_CxxC_SSSS"/>
    <property type="match status" value="1"/>
</dbReference>
<gene>
    <name evidence="1" type="ORF">MM415B00852_0005</name>
</gene>
<reference evidence="1" key="1">
    <citation type="submission" date="2020-03" db="EMBL/GenBank/DDBJ databases">
        <title>The deep terrestrial virosphere.</title>
        <authorList>
            <person name="Holmfeldt K."/>
            <person name="Nilsson E."/>
            <person name="Simone D."/>
            <person name="Lopez-Fernandez M."/>
            <person name="Wu X."/>
            <person name="de Brujin I."/>
            <person name="Lundin D."/>
            <person name="Andersson A."/>
            <person name="Bertilsson S."/>
            <person name="Dopson M."/>
        </authorList>
    </citation>
    <scope>NUCLEOTIDE SEQUENCE</scope>
    <source>
        <strain evidence="1">MM415B00852</strain>
    </source>
</reference>
<proteinExistence type="predicted"/>
<protein>
    <submittedName>
        <fullName evidence="1">Uncharacterized protein</fullName>
    </submittedName>
</protein>
<name>A0A6M3IZ52_9ZZZZ</name>
<dbReference type="EMBL" id="MT141457">
    <property type="protein sequence ID" value="QJA61912.1"/>
    <property type="molecule type" value="Genomic_DNA"/>
</dbReference>
<sequence>MIVVPIYEYLCSICNVMQERLEFGDEIDKPHLCPNCGRDMKRTLPTKMTFKLSYNPKKDKFDWDGNRSQYWDDVNKLRKQGVDAEPAKIGD</sequence>
<dbReference type="AlphaFoldDB" id="A0A6M3IZ52"/>
<accession>A0A6M3IZ52</accession>
<organism evidence="1">
    <name type="scientific">viral metagenome</name>
    <dbReference type="NCBI Taxonomy" id="1070528"/>
    <lineage>
        <taxon>unclassified sequences</taxon>
        <taxon>metagenomes</taxon>
        <taxon>organismal metagenomes</taxon>
    </lineage>
</organism>